<dbReference type="InterPro" id="IPR027417">
    <property type="entry name" value="P-loop_NTPase"/>
</dbReference>
<dbReference type="EMBL" id="JBBUTF010000023">
    <property type="protein sequence ID" value="MEK8028376.1"/>
    <property type="molecule type" value="Genomic_DNA"/>
</dbReference>
<feature type="domain" description="Guanylate cyclase" evidence="3">
    <location>
        <begin position="26"/>
        <end position="157"/>
    </location>
</feature>
<dbReference type="InterPro" id="IPR011990">
    <property type="entry name" value="TPR-like_helical_dom_sf"/>
</dbReference>
<evidence type="ECO:0000313" key="4">
    <source>
        <dbReference type="EMBL" id="MEK8028376.1"/>
    </source>
</evidence>
<dbReference type="Proteomes" id="UP001368500">
    <property type="component" value="Unassembled WGS sequence"/>
</dbReference>
<dbReference type="PANTHER" id="PTHR16305">
    <property type="entry name" value="TESTICULAR SOLUBLE ADENYLYL CYCLASE"/>
    <property type="match status" value="1"/>
</dbReference>
<dbReference type="Gene3D" id="3.40.50.300">
    <property type="entry name" value="P-loop containing nucleotide triphosphate hydrolases"/>
    <property type="match status" value="1"/>
</dbReference>
<dbReference type="SMART" id="SM00044">
    <property type="entry name" value="CYCc"/>
    <property type="match status" value="1"/>
</dbReference>
<keyword evidence="2" id="KW-0067">ATP-binding</keyword>
<evidence type="ECO:0000259" key="3">
    <source>
        <dbReference type="PROSITE" id="PS50125"/>
    </source>
</evidence>
<dbReference type="SUPFAM" id="SSF55073">
    <property type="entry name" value="Nucleotide cyclase"/>
    <property type="match status" value="1"/>
</dbReference>
<dbReference type="InterPro" id="IPR001054">
    <property type="entry name" value="A/G_cyclase"/>
</dbReference>
<dbReference type="SUPFAM" id="SSF48452">
    <property type="entry name" value="TPR-like"/>
    <property type="match status" value="1"/>
</dbReference>
<dbReference type="CDD" id="cd07302">
    <property type="entry name" value="CHD"/>
    <property type="match status" value="1"/>
</dbReference>
<evidence type="ECO:0000256" key="2">
    <source>
        <dbReference type="ARBA" id="ARBA00022840"/>
    </source>
</evidence>
<sequence>MADHLPPDASAAPPPPPERPQRCFVTMLFSDLTDSTRLSSLLEAEHYAALLAQLSHAYWTVVARHGGYVVRIQGDGMLAVFGYPEPMEDDGRRATEAALELHATVRSLAVDAAVRRHGPLSLHSGIHAGMVLVGEGDIVRGRLELSGIAPNVAARLAATAQADELLISAETLGPDSGRFVIGSRRTLQLKGAPTAVEALSVLARTSTHSRYEAAARRGQTPFVGRAALINTLGDALDAATQGAVRALALVGPAGLGKTRLAHHFLDRSTADAGITVLRAYCDSHRGAEPLQPFLQLLRTLVAPPAGASAEYLLQHAQAQLDRLAPGWQAPVGFLAHTLALKLPLELRGPPPSPQAVHQGFVSLFTAMARQRPLAIFIDDWQWADDGSHTVLAALTEAEAPLLLLLSARAAGADELPLPSAVQLLSLEPLAESEAERTVKRTLPQADPLLIAEICAYAGGNPLYLEELCHRAQHDAQVQPVVKVRGGEAWLHGLIAARVARLPKAQLDLVRSAAVLGHTMPAWLFERVTGCSVDEPLVRALADADLIYPGEQAGTLRFKHGLTRDAVYEGVGLQERMRLHLMAARALVAQSELGTMGTDACEALAYHFEAGGESQQAAAYAEMAGDRALQASVLDRAKSQYLAALGSLDRLGPTPGVVRRWLGVAQRLGLASVFDPSGDDLPRFERGLQLAQAGGDATTIARTRYWLGYMHYALGQAPQALDQLRTARQLGAEAEDARLMVQIDATLGQALASAARYHEALPLLDQAAAIKRQHRSGAGAAVGLTYTLTCQGYALGDQGAFAQASACFDEALHQTGCDQPEVVGSVHGWYGAVLIWQGRPREAMHHAREAWRQGERVRSVHLMAMGRAVLGFARWRDSGQPRALDDLREAVGWLARRGNALFSSLNHGWLAEALGELGDRQGARHHAAQALRRARRSDLLGASGASRAVARLHLDDGDPRAAERWLRTARHWAGVRGSQREQAENEVLAAEIALARGQHEAAARAIERADAGFVAMDMAGRRAQLQPLRERLAAVSSGTVPLAAG</sequence>
<evidence type="ECO:0000256" key="1">
    <source>
        <dbReference type="ARBA" id="ARBA00022741"/>
    </source>
</evidence>
<reference evidence="4 5" key="1">
    <citation type="submission" date="2024-04" db="EMBL/GenBank/DDBJ databases">
        <title>Novel species of the genus Ideonella isolated from streams.</title>
        <authorList>
            <person name="Lu H."/>
        </authorList>
    </citation>
    <scope>NUCLEOTIDE SEQUENCE [LARGE SCALE GENOMIC DNA]</scope>
    <source>
        <strain evidence="4 5">BYS139W</strain>
    </source>
</reference>
<dbReference type="PANTHER" id="PTHR16305:SF28">
    <property type="entry name" value="GUANYLATE CYCLASE DOMAIN-CONTAINING PROTEIN"/>
    <property type="match status" value="1"/>
</dbReference>
<dbReference type="Gene3D" id="1.25.40.10">
    <property type="entry name" value="Tetratricopeptide repeat domain"/>
    <property type="match status" value="2"/>
</dbReference>
<gene>
    <name evidence="4" type="ORF">AACH11_20650</name>
</gene>
<protein>
    <submittedName>
        <fullName evidence="4">AAA family ATPase</fullName>
    </submittedName>
</protein>
<dbReference type="Gene3D" id="3.30.70.1230">
    <property type="entry name" value="Nucleotide cyclase"/>
    <property type="match status" value="1"/>
</dbReference>
<accession>A0ABU9BEM1</accession>
<dbReference type="InterPro" id="IPR029787">
    <property type="entry name" value="Nucleotide_cyclase"/>
</dbReference>
<dbReference type="PROSITE" id="PS50125">
    <property type="entry name" value="GUANYLATE_CYCLASE_2"/>
    <property type="match status" value="1"/>
</dbReference>
<comment type="caution">
    <text evidence="4">The sequence shown here is derived from an EMBL/GenBank/DDBJ whole genome shotgun (WGS) entry which is preliminary data.</text>
</comment>
<dbReference type="InterPro" id="IPR041664">
    <property type="entry name" value="AAA_16"/>
</dbReference>
<name>A0ABU9BEM1_9BURK</name>
<evidence type="ECO:0000313" key="5">
    <source>
        <dbReference type="Proteomes" id="UP001368500"/>
    </source>
</evidence>
<keyword evidence="1" id="KW-0547">Nucleotide-binding</keyword>
<keyword evidence="5" id="KW-1185">Reference proteome</keyword>
<dbReference type="SUPFAM" id="SSF52540">
    <property type="entry name" value="P-loop containing nucleoside triphosphate hydrolases"/>
    <property type="match status" value="1"/>
</dbReference>
<organism evidence="4 5">
    <name type="scientific">Pseudaquabacterium rugosum</name>
    <dbReference type="NCBI Taxonomy" id="2984194"/>
    <lineage>
        <taxon>Bacteria</taxon>
        <taxon>Pseudomonadati</taxon>
        <taxon>Pseudomonadota</taxon>
        <taxon>Betaproteobacteria</taxon>
        <taxon>Burkholderiales</taxon>
        <taxon>Sphaerotilaceae</taxon>
        <taxon>Pseudaquabacterium</taxon>
    </lineage>
</organism>
<proteinExistence type="predicted"/>
<dbReference type="Pfam" id="PF00211">
    <property type="entry name" value="Guanylate_cyc"/>
    <property type="match status" value="1"/>
</dbReference>
<dbReference type="RefSeq" id="WP_341376160.1">
    <property type="nucleotide sequence ID" value="NZ_JBBUTF010000023.1"/>
</dbReference>
<dbReference type="Pfam" id="PF13191">
    <property type="entry name" value="AAA_16"/>
    <property type="match status" value="1"/>
</dbReference>